<dbReference type="AlphaFoldDB" id="S8E3Q0"/>
<dbReference type="EMBL" id="AUSU01003437">
    <property type="protein sequence ID" value="EPS66857.1"/>
    <property type="molecule type" value="Genomic_DNA"/>
</dbReference>
<dbReference type="InterPro" id="IPR036464">
    <property type="entry name" value="Rubisco_LSMT_subst-bd_sf"/>
</dbReference>
<dbReference type="Pfam" id="PF09273">
    <property type="entry name" value="Rubis-subs-bind"/>
    <property type="match status" value="1"/>
</dbReference>
<keyword evidence="3" id="KW-1185">Reference proteome</keyword>
<protein>
    <recommendedName>
        <fullName evidence="1">Rubisco LSMT substrate-binding domain-containing protein</fullName>
    </recommendedName>
</protein>
<evidence type="ECO:0000313" key="2">
    <source>
        <dbReference type="EMBL" id="EPS66857.1"/>
    </source>
</evidence>
<dbReference type="Proteomes" id="UP000015453">
    <property type="component" value="Unassembled WGS sequence"/>
</dbReference>
<feature type="non-terminal residue" evidence="2">
    <location>
        <position position="1"/>
    </location>
</feature>
<dbReference type="InterPro" id="IPR015353">
    <property type="entry name" value="Rubisco_LSMT_subst-bd"/>
</dbReference>
<feature type="domain" description="Rubisco LSMT substrate-binding" evidence="1">
    <location>
        <begin position="4"/>
        <end position="101"/>
    </location>
</feature>
<comment type="caution">
    <text evidence="2">The sequence shown here is derived from an EMBL/GenBank/DDBJ whole genome shotgun (WGS) entry which is preliminary data.</text>
</comment>
<sequence length="132" mass="14411">VCQVYVGKEKEAVMDMLPLLRLGYVSDPSDVQSVLAAQGRTCPVSPCTERAVLEQLSEYFVNRLAGYPTALSEDEALLAGSDLNPKRRVATRLVRLEKKILEASLKATVDLINELPDHSVSPCPAPYAPTIK</sequence>
<proteinExistence type="predicted"/>
<feature type="non-terminal residue" evidence="2">
    <location>
        <position position="132"/>
    </location>
</feature>
<dbReference type="Gene3D" id="3.90.1420.10">
    <property type="entry name" value="Rubisco LSMT, substrate-binding domain"/>
    <property type="match status" value="1"/>
</dbReference>
<organism evidence="2 3">
    <name type="scientific">Genlisea aurea</name>
    <dbReference type="NCBI Taxonomy" id="192259"/>
    <lineage>
        <taxon>Eukaryota</taxon>
        <taxon>Viridiplantae</taxon>
        <taxon>Streptophyta</taxon>
        <taxon>Embryophyta</taxon>
        <taxon>Tracheophyta</taxon>
        <taxon>Spermatophyta</taxon>
        <taxon>Magnoliopsida</taxon>
        <taxon>eudicotyledons</taxon>
        <taxon>Gunneridae</taxon>
        <taxon>Pentapetalae</taxon>
        <taxon>asterids</taxon>
        <taxon>lamiids</taxon>
        <taxon>Lamiales</taxon>
        <taxon>Lentibulariaceae</taxon>
        <taxon>Genlisea</taxon>
    </lineage>
</organism>
<evidence type="ECO:0000259" key="1">
    <source>
        <dbReference type="Pfam" id="PF09273"/>
    </source>
</evidence>
<evidence type="ECO:0000313" key="3">
    <source>
        <dbReference type="Proteomes" id="UP000015453"/>
    </source>
</evidence>
<reference evidence="2 3" key="1">
    <citation type="journal article" date="2013" name="BMC Genomics">
        <title>The miniature genome of a carnivorous plant Genlisea aurea contains a low number of genes and short non-coding sequences.</title>
        <authorList>
            <person name="Leushkin E.V."/>
            <person name="Sutormin R.A."/>
            <person name="Nabieva E.R."/>
            <person name="Penin A.A."/>
            <person name="Kondrashov A.S."/>
            <person name="Logacheva M.D."/>
        </authorList>
    </citation>
    <scope>NUCLEOTIDE SEQUENCE [LARGE SCALE GENOMIC DNA]</scope>
</reference>
<gene>
    <name evidence="2" type="ORF">M569_07920</name>
</gene>
<accession>S8E3Q0</accession>
<name>S8E3Q0_9LAMI</name>
<dbReference type="SUPFAM" id="SSF81822">
    <property type="entry name" value="RuBisCo LSMT C-terminal, substrate-binding domain"/>
    <property type="match status" value="1"/>
</dbReference>
<dbReference type="OrthoDB" id="341421at2759"/>